<dbReference type="EC" id="4.2.3.-" evidence="2"/>
<dbReference type="SFLD" id="SFLDG01020">
    <property type="entry name" value="Terpene_Cyclase_Like_2"/>
    <property type="match status" value="1"/>
</dbReference>
<dbReference type="PANTHER" id="PTHR35201:SF4">
    <property type="entry name" value="BETA-PINACENE SYNTHASE-RELATED"/>
    <property type="match status" value="1"/>
</dbReference>
<dbReference type="InterPro" id="IPR008949">
    <property type="entry name" value="Isoprenoid_synthase_dom_sf"/>
</dbReference>
<dbReference type="SFLD" id="SFLDS00005">
    <property type="entry name" value="Isoprenoid_Synthase_Type_I"/>
    <property type="match status" value="1"/>
</dbReference>
<proteinExistence type="inferred from homology"/>
<dbReference type="PANTHER" id="PTHR35201">
    <property type="entry name" value="TERPENE SYNTHASE"/>
    <property type="match status" value="1"/>
</dbReference>
<dbReference type="RefSeq" id="WP_076683725.1">
    <property type="nucleotide sequence ID" value="NZ_CP015588.1"/>
</dbReference>
<accession>A0ABN4VI80</accession>
<dbReference type="SUPFAM" id="SSF48576">
    <property type="entry name" value="Terpenoid synthases"/>
    <property type="match status" value="1"/>
</dbReference>
<dbReference type="Gene3D" id="1.10.600.10">
    <property type="entry name" value="Farnesyl Diphosphate Synthase"/>
    <property type="match status" value="1"/>
</dbReference>
<dbReference type="EMBL" id="CP015588">
    <property type="protein sequence ID" value="APY85525.1"/>
    <property type="molecule type" value="Genomic_DNA"/>
</dbReference>
<gene>
    <name evidence="3" type="ORF">A7J05_07175</name>
</gene>
<keyword evidence="2" id="KW-0479">Metal-binding</keyword>
<keyword evidence="2" id="KW-0460">Magnesium</keyword>
<dbReference type="Proteomes" id="UP000187191">
    <property type="component" value="Chromosome"/>
</dbReference>
<comment type="similarity">
    <text evidence="2">Belongs to the terpene synthase family.</text>
</comment>
<dbReference type="Pfam" id="PF19086">
    <property type="entry name" value="Terpene_syn_C_2"/>
    <property type="match status" value="1"/>
</dbReference>
<dbReference type="InterPro" id="IPR034686">
    <property type="entry name" value="Terpene_cyclase-like_2"/>
</dbReference>
<evidence type="ECO:0000256" key="2">
    <source>
        <dbReference type="RuleBase" id="RU366034"/>
    </source>
</evidence>
<evidence type="ECO:0000313" key="3">
    <source>
        <dbReference type="EMBL" id="APY85525.1"/>
    </source>
</evidence>
<reference evidence="3 4" key="1">
    <citation type="submission" date="2016-05" db="EMBL/GenBank/DDBJ databases">
        <authorList>
            <person name="Gu J."/>
        </authorList>
    </citation>
    <scope>NUCLEOTIDE SEQUENCE [LARGE SCALE GENOMIC DNA]</scope>
    <source>
        <strain evidence="3 4">ACCC40021</strain>
    </source>
</reference>
<keyword evidence="1 2" id="KW-0456">Lyase</keyword>
<keyword evidence="4" id="KW-1185">Reference proteome</keyword>
<evidence type="ECO:0000313" key="4">
    <source>
        <dbReference type="Proteomes" id="UP000187191"/>
    </source>
</evidence>
<sequence length="354" mass="39040">MTHVIPPGVTFELPALPRQLATGRHPAIDRLEPLHDQWMSRNYPFPTEDALSAFLSQRSALWTAVTYPATDEARFHDLSRLTSFLFAFDDLFLHKGPDTAADIKRIFTDMLTVLGGGTATTVYGTALADIWHDMAGRMPARQRQRLRAATEDFGRGCFTEMPSRAPGAVLDLTSYTTLRLEQSLAAWVYFILTEYAAGVDLPDDTLAQLRPVHWACAEHLLFSNDLFSFRTEHFAGDHVNAVCVLLADGATLQQAINQIADLISAKEQQVTDMLRAVRASRLGADRATAAYLHHLEYVISGNLEQARFAPRYHGTSGFIHQPIDGGTVILHADRTGHRSLPGAAVQAPPSNRPG</sequence>
<protein>
    <recommendedName>
        <fullName evidence="2">Terpene synthase</fullName>
        <ecNumber evidence="2">4.2.3.-</ecNumber>
    </recommendedName>
</protein>
<name>A0ABN4VI80_9ACTN</name>
<comment type="cofactor">
    <cofactor evidence="2">
        <name>Mg(2+)</name>
        <dbReference type="ChEBI" id="CHEBI:18420"/>
    </cofactor>
</comment>
<evidence type="ECO:0000256" key="1">
    <source>
        <dbReference type="ARBA" id="ARBA00023239"/>
    </source>
</evidence>
<organism evidence="3 4">
    <name type="scientific">Streptomyces alfalfae</name>
    <dbReference type="NCBI Taxonomy" id="1642299"/>
    <lineage>
        <taxon>Bacteria</taxon>
        <taxon>Bacillati</taxon>
        <taxon>Actinomycetota</taxon>
        <taxon>Actinomycetes</taxon>
        <taxon>Kitasatosporales</taxon>
        <taxon>Streptomycetaceae</taxon>
        <taxon>Streptomyces</taxon>
    </lineage>
</organism>